<reference evidence="1" key="1">
    <citation type="submission" date="2018-05" db="EMBL/GenBank/DDBJ databases">
        <authorList>
            <person name="Lanie J.A."/>
            <person name="Ng W.-L."/>
            <person name="Kazmierczak K.M."/>
            <person name="Andrzejewski T.M."/>
            <person name="Davidsen T.M."/>
            <person name="Wayne K.J."/>
            <person name="Tettelin H."/>
            <person name="Glass J.I."/>
            <person name="Rusch D."/>
            <person name="Podicherti R."/>
            <person name="Tsui H.-C.T."/>
            <person name="Winkler M.E."/>
        </authorList>
    </citation>
    <scope>NUCLEOTIDE SEQUENCE</scope>
</reference>
<proteinExistence type="predicted"/>
<sequence>MQDFHPNHIRLLVFDIDSLTVNFDQENWDNFRQFLRVLDDRDFEIVLISESIEYSDWNSYSKLSVLKYTTMEALQKNNSLTGNDVFWFTEQPELQTKLSETTRNFAGSTGSTAQNGGMQYQYLQDMLQIFHPSKITAADLSAKLVKLKHDSPQVPLIVGIGGPDECGHVFFVSELTEALEDQELLVSGLDLSQVLGTEFQKQNISGKKSKSTLWRSEEIQNLIVEDVMRPYSKGQQVYFEKLPEMIHDFEITTTPFFLAPEMILLVWGTTVFLPEMENLIDLRVLLELSEKTAAARMFSLDDRENFDQSFVDTYLKKEGKYYADYLDQFNVHDQIDYRIDFDNFNAFRMK</sequence>
<dbReference type="AlphaFoldDB" id="A0A381VTW6"/>
<name>A0A381VTW6_9ZZZZ</name>
<dbReference type="Gene3D" id="3.40.50.300">
    <property type="entry name" value="P-loop containing nucleotide triphosphate hydrolases"/>
    <property type="match status" value="1"/>
</dbReference>
<accession>A0A381VTW6</accession>
<protein>
    <submittedName>
        <fullName evidence="1">Uncharacterized protein</fullName>
    </submittedName>
</protein>
<organism evidence="1">
    <name type="scientific">marine metagenome</name>
    <dbReference type="NCBI Taxonomy" id="408172"/>
    <lineage>
        <taxon>unclassified sequences</taxon>
        <taxon>metagenomes</taxon>
        <taxon>ecological metagenomes</taxon>
    </lineage>
</organism>
<gene>
    <name evidence="1" type="ORF">METZ01_LOCUS96062</name>
</gene>
<evidence type="ECO:0000313" key="1">
    <source>
        <dbReference type="EMBL" id="SVA43208.1"/>
    </source>
</evidence>
<dbReference type="InterPro" id="IPR027417">
    <property type="entry name" value="P-loop_NTPase"/>
</dbReference>
<dbReference type="EMBL" id="UINC01009645">
    <property type="protein sequence ID" value="SVA43208.1"/>
    <property type="molecule type" value="Genomic_DNA"/>
</dbReference>